<evidence type="ECO:0000313" key="4">
    <source>
        <dbReference type="Proteomes" id="UP000008229"/>
    </source>
</evidence>
<feature type="transmembrane region" description="Helical" evidence="2">
    <location>
        <begin position="181"/>
        <end position="199"/>
    </location>
</feature>
<evidence type="ECO:0000256" key="1">
    <source>
        <dbReference type="SAM" id="MobiDB-lite"/>
    </source>
</evidence>
<proteinExistence type="predicted"/>
<feature type="transmembrane region" description="Helical" evidence="2">
    <location>
        <begin position="263"/>
        <end position="283"/>
    </location>
</feature>
<accession>D3FB49</accession>
<evidence type="ECO:0000313" key="3">
    <source>
        <dbReference type="EMBL" id="ADB53241.1"/>
    </source>
</evidence>
<feature type="transmembrane region" description="Helical" evidence="2">
    <location>
        <begin position="383"/>
        <end position="403"/>
    </location>
</feature>
<feature type="transmembrane region" description="Helical" evidence="2">
    <location>
        <begin position="58"/>
        <end position="83"/>
    </location>
</feature>
<keyword evidence="2" id="KW-0812">Transmembrane</keyword>
<feature type="region of interest" description="Disordered" evidence="1">
    <location>
        <begin position="600"/>
        <end position="634"/>
    </location>
</feature>
<dbReference type="KEGG" id="cwo:Cwoe_4828"/>
<keyword evidence="4" id="KW-1185">Reference proteome</keyword>
<evidence type="ECO:0000256" key="2">
    <source>
        <dbReference type="SAM" id="Phobius"/>
    </source>
</evidence>
<protein>
    <submittedName>
        <fullName evidence="3">Uncharacterized protein</fullName>
    </submittedName>
</protein>
<dbReference type="RefSeq" id="WP_012936292.1">
    <property type="nucleotide sequence ID" value="NC_013739.1"/>
</dbReference>
<dbReference type="HOGENOM" id="CLU_446775_0_0_11"/>
<gene>
    <name evidence="3" type="ordered locus">Cwoe_4828</name>
</gene>
<dbReference type="eggNOG" id="ENOG502Z9GM">
    <property type="taxonomic scope" value="Bacteria"/>
</dbReference>
<feature type="transmembrane region" description="Helical" evidence="2">
    <location>
        <begin position="567"/>
        <end position="591"/>
    </location>
</feature>
<feature type="transmembrane region" description="Helical" evidence="2">
    <location>
        <begin position="229"/>
        <end position="251"/>
    </location>
</feature>
<feature type="transmembrane region" description="Helical" evidence="2">
    <location>
        <begin position="290"/>
        <end position="312"/>
    </location>
</feature>
<sequence length="634" mass="66297">MLAVIEEPAGGAAIGEVLIASSAALVLTVALLVLGLGHRAGRVALLGNLARFAERRSGLPGWVALPSAIAGVSLLIAVIGMYWDIALHIDVGRDEGPLANPAHYFILGGLFGIFAAGFIAIVLPEGKPSASAIQIGETWWAPLGGVLVSAAAAFALIGFPLDDIWHRLFGQDVTLWGPTHLMLIGGASMTLLGMAVLLVEGQRAKAAEAAAKVAAGVAGRRGANAEPTWIFLLRRVALCGAFLLGLSTFQAEFDFGVPQFRFVFQPLLIMLAAGAGLVAVRVWAGRGAALGAVAFFLLIRGLLALLVGPVIGETTPHFPLYVVPALVVEAIALRPGITRRPLAFGLWAGLGIGTLGLAAEWGWTHVWMPIPWPSELLPEALLFGLAAALGGSLVGAWIGDRLAIDERPHDRRLDVAALAGIAGVAALIGVALYKPAVEGVRATVTLTDVRPAPGREVEATVRLTPADAADGAEWLTATAWQGGGFVVDRLERVGPGTYRTTQPIPVNGTWKSLIRLHRGNTLSGIPLFLPEDRGIPAPEVPAPTSFTRTFVADHELLQREQKTASGWLWAVAYAVVLAITLSLLSLMAWALRRLSAAAPPFGDGSGGAVRASARSPRRSRAPRPPRPAHTPGGA</sequence>
<feature type="transmembrane region" description="Helical" evidence="2">
    <location>
        <begin position="103"/>
        <end position="123"/>
    </location>
</feature>
<keyword evidence="2" id="KW-0472">Membrane</keyword>
<reference evidence="3 4" key="1">
    <citation type="journal article" date="2010" name="Stand. Genomic Sci.">
        <title>Complete genome sequence of Conexibacter woesei type strain (ID131577).</title>
        <authorList>
            <person name="Pukall R."/>
            <person name="Lapidus A."/>
            <person name="Glavina Del Rio T."/>
            <person name="Copeland A."/>
            <person name="Tice H."/>
            <person name="Cheng J.-F."/>
            <person name="Lucas S."/>
            <person name="Chen F."/>
            <person name="Nolan M."/>
            <person name="Bruce D."/>
            <person name="Goodwin L."/>
            <person name="Pitluck S."/>
            <person name="Mavromatis K."/>
            <person name="Ivanova N."/>
            <person name="Ovchinnikova G."/>
            <person name="Pati A."/>
            <person name="Chen A."/>
            <person name="Palaniappan K."/>
            <person name="Land M."/>
            <person name="Hauser L."/>
            <person name="Chang Y.-J."/>
            <person name="Jeffries C.D."/>
            <person name="Chain P."/>
            <person name="Meincke L."/>
            <person name="Sims D."/>
            <person name="Brettin T."/>
            <person name="Detter J.C."/>
            <person name="Rohde M."/>
            <person name="Goeker M."/>
            <person name="Bristow J."/>
            <person name="Eisen J.A."/>
            <person name="Markowitz V."/>
            <person name="Kyrpides N.C."/>
            <person name="Klenk H.-P."/>
            <person name="Hugenholtz P."/>
        </authorList>
    </citation>
    <scope>NUCLEOTIDE SEQUENCE [LARGE SCALE GENOMIC DNA]</scope>
    <source>
        <strain evidence="4">DSM 14684 / CIP 108061 / JCM 11494 / NBRC 100937 / ID131577</strain>
    </source>
</reference>
<feature type="transmembrane region" description="Helical" evidence="2">
    <location>
        <begin position="12"/>
        <end position="37"/>
    </location>
</feature>
<feature type="transmembrane region" description="Helical" evidence="2">
    <location>
        <begin position="344"/>
        <end position="363"/>
    </location>
</feature>
<reference evidence="4" key="2">
    <citation type="submission" date="2010-01" db="EMBL/GenBank/DDBJ databases">
        <title>The complete genome of Conexibacter woesei DSM 14684.</title>
        <authorList>
            <consortium name="US DOE Joint Genome Institute (JGI-PGF)"/>
            <person name="Lucas S."/>
            <person name="Copeland A."/>
            <person name="Lapidus A."/>
            <person name="Glavina del Rio T."/>
            <person name="Dalin E."/>
            <person name="Tice H."/>
            <person name="Bruce D."/>
            <person name="Goodwin L."/>
            <person name="Pitluck S."/>
            <person name="Kyrpides N."/>
            <person name="Mavromatis K."/>
            <person name="Ivanova N."/>
            <person name="Mikhailova N."/>
            <person name="Chertkov O."/>
            <person name="Brettin T."/>
            <person name="Detter J.C."/>
            <person name="Han C."/>
            <person name="Larimer F."/>
            <person name="Land M."/>
            <person name="Hauser L."/>
            <person name="Markowitz V."/>
            <person name="Cheng J.-F."/>
            <person name="Hugenholtz P."/>
            <person name="Woyke T."/>
            <person name="Wu D."/>
            <person name="Pukall R."/>
            <person name="Steenblock K."/>
            <person name="Schneider S."/>
            <person name="Klenk H.-P."/>
            <person name="Eisen J.A."/>
        </authorList>
    </citation>
    <scope>NUCLEOTIDE SEQUENCE [LARGE SCALE GENOMIC DNA]</scope>
    <source>
        <strain evidence="4">DSM 14684 / CIP 108061 / JCM 11494 / NBRC 100937 / ID131577</strain>
    </source>
</reference>
<dbReference type="EMBL" id="CP001854">
    <property type="protein sequence ID" value="ADB53241.1"/>
    <property type="molecule type" value="Genomic_DNA"/>
</dbReference>
<organism evidence="3 4">
    <name type="scientific">Conexibacter woesei (strain DSM 14684 / CCUG 47730 / CIP 108061 / JCM 11494 / NBRC 100937 / ID131577)</name>
    <dbReference type="NCBI Taxonomy" id="469383"/>
    <lineage>
        <taxon>Bacteria</taxon>
        <taxon>Bacillati</taxon>
        <taxon>Actinomycetota</taxon>
        <taxon>Thermoleophilia</taxon>
        <taxon>Solirubrobacterales</taxon>
        <taxon>Conexibacteraceae</taxon>
        <taxon>Conexibacter</taxon>
    </lineage>
</organism>
<keyword evidence="2" id="KW-1133">Transmembrane helix</keyword>
<feature type="transmembrane region" description="Helical" evidence="2">
    <location>
        <begin position="139"/>
        <end position="161"/>
    </location>
</feature>
<dbReference type="AlphaFoldDB" id="D3FB49"/>
<name>D3FB49_CONWI</name>
<feature type="transmembrane region" description="Helical" evidence="2">
    <location>
        <begin position="415"/>
        <end position="433"/>
    </location>
</feature>
<dbReference type="STRING" id="469383.Cwoe_4828"/>
<dbReference type="Proteomes" id="UP000008229">
    <property type="component" value="Chromosome"/>
</dbReference>